<feature type="compositionally biased region" description="Basic and acidic residues" evidence="1">
    <location>
        <begin position="138"/>
        <end position="161"/>
    </location>
</feature>
<name>M0LH19_9EURY</name>
<dbReference type="eggNOG" id="arCOG10154">
    <property type="taxonomic scope" value="Archaea"/>
</dbReference>
<gene>
    <name evidence="2" type="ORF">C446_14739</name>
</gene>
<accession>M0LH19</accession>
<feature type="compositionally biased region" description="Acidic residues" evidence="1">
    <location>
        <begin position="169"/>
        <end position="178"/>
    </location>
</feature>
<dbReference type="RefSeq" id="WP_006673844.1">
    <property type="nucleotide sequence ID" value="NZ_AOMA01000146.1"/>
</dbReference>
<dbReference type="STRING" id="1227454.C446_14739"/>
<feature type="region of interest" description="Disordered" evidence="1">
    <location>
        <begin position="127"/>
        <end position="178"/>
    </location>
</feature>
<evidence type="ECO:0000313" key="2">
    <source>
        <dbReference type="EMBL" id="EMA32378.1"/>
    </source>
</evidence>
<dbReference type="AlphaFoldDB" id="M0LH19"/>
<sequence length="178" mass="20224">MTDSDRGRPFDAEPAPDDDVELEDAEEQALHEMQLGIEYIYRAYGCLLEFHHHVGRGMNRMSDAEAKLREAGHEEWADRLHDDHLPAGAIGDRWTFELVDEFAAEFLDEIDDLEGSIRDDLADGVPHVTERRHKRQLRERADWGRAGERGADDTATDHEVETDGTATDREDEADDGPE</sequence>
<comment type="caution">
    <text evidence="2">The sequence shown here is derived from an EMBL/GenBank/DDBJ whole genome shotgun (WGS) entry which is preliminary data.</text>
</comment>
<evidence type="ECO:0000313" key="3">
    <source>
        <dbReference type="Proteomes" id="UP000011607"/>
    </source>
</evidence>
<feature type="region of interest" description="Disordered" evidence="1">
    <location>
        <begin position="1"/>
        <end position="21"/>
    </location>
</feature>
<proteinExistence type="predicted"/>
<organism evidence="2 3">
    <name type="scientific">Halobiforma nitratireducens JCM 10879</name>
    <dbReference type="NCBI Taxonomy" id="1227454"/>
    <lineage>
        <taxon>Archaea</taxon>
        <taxon>Methanobacteriati</taxon>
        <taxon>Methanobacteriota</taxon>
        <taxon>Stenosarchaea group</taxon>
        <taxon>Halobacteria</taxon>
        <taxon>Halobacteriales</taxon>
        <taxon>Natrialbaceae</taxon>
        <taxon>Halobiforma</taxon>
    </lineage>
</organism>
<dbReference type="EMBL" id="AOMA01000146">
    <property type="protein sequence ID" value="EMA32378.1"/>
    <property type="molecule type" value="Genomic_DNA"/>
</dbReference>
<reference evidence="2 3" key="1">
    <citation type="journal article" date="2014" name="PLoS Genet.">
        <title>Phylogenetically driven sequencing of extremely halophilic archaea reveals strategies for static and dynamic osmo-response.</title>
        <authorList>
            <person name="Becker E.A."/>
            <person name="Seitzer P.M."/>
            <person name="Tritt A."/>
            <person name="Larsen D."/>
            <person name="Krusor M."/>
            <person name="Yao A.I."/>
            <person name="Wu D."/>
            <person name="Madern D."/>
            <person name="Eisen J.A."/>
            <person name="Darling A.E."/>
            <person name="Facciotti M.T."/>
        </authorList>
    </citation>
    <scope>NUCLEOTIDE SEQUENCE [LARGE SCALE GENOMIC DNA]</scope>
    <source>
        <strain evidence="2 3">JCM 10879</strain>
    </source>
</reference>
<feature type="compositionally biased region" description="Basic and acidic residues" evidence="1">
    <location>
        <begin position="1"/>
        <end position="11"/>
    </location>
</feature>
<evidence type="ECO:0000256" key="1">
    <source>
        <dbReference type="SAM" id="MobiDB-lite"/>
    </source>
</evidence>
<dbReference type="Proteomes" id="UP000011607">
    <property type="component" value="Unassembled WGS sequence"/>
</dbReference>
<keyword evidence="3" id="KW-1185">Reference proteome</keyword>
<protein>
    <submittedName>
        <fullName evidence="2">Uncharacterized protein</fullName>
    </submittedName>
</protein>